<feature type="region of interest" description="Disordered" evidence="2">
    <location>
        <begin position="489"/>
        <end position="565"/>
    </location>
</feature>
<keyword evidence="1" id="KW-0175">Coiled coil</keyword>
<dbReference type="AlphaFoldDB" id="A0A9P3GG64"/>
<sequence>MHTNDRFVRDYPEAASQLLKMYDKVDSTTSDLEETRQINKALCAEVARLQEAGSGAQSRDVEDLADALAREREANKRLSGEIVELRHALFDEHGDGGHVARPSSGEDGCACEARGELAALQTTFSEVDMRLEQQITAYNDMHERVVELEQEVKTKEQTSEARRLHIEDLECASQAKQTQCEGLQRRVDELQQQLVKAKSELHELKQASEAREEQLGQEKDRLQKENAKLREVYKEERYKHEKYKNLAMHLEQTLQEGSTRDSQLAISSTPAAPPPALLPAKSAESSHFEQTNLFASTAGQTAIHKAWRTTVEQMLRRPCFPLGDSSAPMHLPQQVQALLSDKVLSCPNRIVLSSSDRSARLISPVARCKGAAAPTELGEPMHELQRLINTRREVFYQSERGISYIGTYAGVAIGDVTAAEYAALPHAVKGGLLRQTFPCKQDFAATPAHEVERVSRMYASGAFRAQSLALRYVGFNQPLADALFALRAPERPRPPPVDCSSADSRAGPGSEGPVPAEMPPTPPADGEASFKLLQGRGGTASPATQGGGRGATAPGRASSVMPKGAVQAKGAGELCAAPVRNAAKRPAGAAPEGTRVEVKRVRVLVKRGE</sequence>
<organism evidence="3 4">
    <name type="scientific">Phanerochaete sordida</name>
    <dbReference type="NCBI Taxonomy" id="48140"/>
    <lineage>
        <taxon>Eukaryota</taxon>
        <taxon>Fungi</taxon>
        <taxon>Dikarya</taxon>
        <taxon>Basidiomycota</taxon>
        <taxon>Agaricomycotina</taxon>
        <taxon>Agaricomycetes</taxon>
        <taxon>Polyporales</taxon>
        <taxon>Phanerochaetaceae</taxon>
        <taxon>Phanerochaete</taxon>
    </lineage>
</organism>
<comment type="caution">
    <text evidence="3">The sequence shown here is derived from an EMBL/GenBank/DDBJ whole genome shotgun (WGS) entry which is preliminary data.</text>
</comment>
<dbReference type="EMBL" id="BPQB01000039">
    <property type="protein sequence ID" value="GJE94328.1"/>
    <property type="molecule type" value="Genomic_DNA"/>
</dbReference>
<evidence type="ECO:0000256" key="2">
    <source>
        <dbReference type="SAM" id="MobiDB-lite"/>
    </source>
</evidence>
<reference evidence="3 4" key="1">
    <citation type="submission" date="2021-08" db="EMBL/GenBank/DDBJ databases">
        <title>Draft Genome Sequence of Phanerochaete sordida strain YK-624.</title>
        <authorList>
            <person name="Mori T."/>
            <person name="Dohra H."/>
            <person name="Suzuki T."/>
            <person name="Kawagishi H."/>
            <person name="Hirai H."/>
        </authorList>
    </citation>
    <scope>NUCLEOTIDE SEQUENCE [LARGE SCALE GENOMIC DNA]</scope>
    <source>
        <strain evidence="3 4">YK-624</strain>
    </source>
</reference>
<protein>
    <submittedName>
        <fullName evidence="3">Uncharacterized protein</fullName>
    </submittedName>
</protein>
<dbReference type="OrthoDB" id="2879738at2759"/>
<evidence type="ECO:0000313" key="4">
    <source>
        <dbReference type="Proteomes" id="UP000703269"/>
    </source>
</evidence>
<accession>A0A9P3GG64</accession>
<dbReference type="Proteomes" id="UP000703269">
    <property type="component" value="Unassembled WGS sequence"/>
</dbReference>
<evidence type="ECO:0000256" key="1">
    <source>
        <dbReference type="SAM" id="Coils"/>
    </source>
</evidence>
<name>A0A9P3GG64_9APHY</name>
<feature type="region of interest" description="Disordered" evidence="2">
    <location>
        <begin position="254"/>
        <end position="284"/>
    </location>
</feature>
<proteinExistence type="predicted"/>
<feature type="coiled-coil region" evidence="1">
    <location>
        <begin position="32"/>
        <end position="88"/>
    </location>
</feature>
<gene>
    <name evidence="3" type="ORF">PsYK624_104970</name>
</gene>
<feature type="coiled-coil region" evidence="1">
    <location>
        <begin position="131"/>
        <end position="239"/>
    </location>
</feature>
<keyword evidence="4" id="KW-1185">Reference proteome</keyword>
<evidence type="ECO:0000313" key="3">
    <source>
        <dbReference type="EMBL" id="GJE94328.1"/>
    </source>
</evidence>